<dbReference type="GO" id="GO:0005524">
    <property type="term" value="F:ATP binding"/>
    <property type="evidence" value="ECO:0007669"/>
    <property type="project" value="UniProtKB-KW"/>
</dbReference>
<feature type="region of interest" description="Disordered" evidence="11">
    <location>
        <begin position="619"/>
        <end position="784"/>
    </location>
</feature>
<dbReference type="GeneID" id="111243233"/>
<dbReference type="Proteomes" id="UP000594260">
    <property type="component" value="Unplaced"/>
</dbReference>
<feature type="domain" description="Protein kinase" evidence="12">
    <location>
        <begin position="31"/>
        <end position="289"/>
    </location>
</feature>
<reference evidence="13" key="1">
    <citation type="submission" date="2021-01" db="UniProtKB">
        <authorList>
            <consortium name="EnsemblMetazoa"/>
        </authorList>
    </citation>
    <scope>IDENTIFICATION</scope>
</reference>
<evidence type="ECO:0000256" key="9">
    <source>
        <dbReference type="ARBA" id="ARBA00048679"/>
    </source>
</evidence>
<evidence type="ECO:0000256" key="5">
    <source>
        <dbReference type="ARBA" id="ARBA00022741"/>
    </source>
</evidence>
<evidence type="ECO:0000256" key="3">
    <source>
        <dbReference type="ARBA" id="ARBA00022553"/>
    </source>
</evidence>
<evidence type="ECO:0000256" key="11">
    <source>
        <dbReference type="SAM" id="MobiDB-lite"/>
    </source>
</evidence>
<evidence type="ECO:0000256" key="6">
    <source>
        <dbReference type="ARBA" id="ARBA00022777"/>
    </source>
</evidence>
<dbReference type="Pfam" id="PF00069">
    <property type="entry name" value="Pkinase"/>
    <property type="match status" value="1"/>
</dbReference>
<evidence type="ECO:0000256" key="1">
    <source>
        <dbReference type="ARBA" id="ARBA00012513"/>
    </source>
</evidence>
<keyword evidence="14" id="KW-1185">Reference proteome</keyword>
<feature type="compositionally biased region" description="Polar residues" evidence="11">
    <location>
        <begin position="855"/>
        <end position="864"/>
    </location>
</feature>
<protein>
    <recommendedName>
        <fullName evidence="1">non-specific serine/threonine protein kinase</fullName>
        <ecNumber evidence="1">2.7.11.1</ecNumber>
    </recommendedName>
</protein>
<name>A0A7M7IY88_VARDE</name>
<comment type="similarity">
    <text evidence="10">Belongs to the protein kinase superfamily. CAMK Ser/Thr protein kinase family. DAP kinase subfamily.</text>
</comment>
<evidence type="ECO:0000256" key="10">
    <source>
        <dbReference type="ARBA" id="ARBA00060827"/>
    </source>
</evidence>
<keyword evidence="6" id="KW-0418">Kinase</keyword>
<accession>A0A7M7IY88</accession>
<evidence type="ECO:0000259" key="12">
    <source>
        <dbReference type="PROSITE" id="PS50011"/>
    </source>
</evidence>
<dbReference type="OMA" id="HEYPITT"/>
<feature type="compositionally biased region" description="Low complexity" evidence="11">
    <location>
        <begin position="695"/>
        <end position="717"/>
    </location>
</feature>
<dbReference type="EC" id="2.7.11.1" evidence="1"/>
<dbReference type="InterPro" id="IPR011009">
    <property type="entry name" value="Kinase-like_dom_sf"/>
</dbReference>
<feature type="compositionally biased region" description="Low complexity" evidence="11">
    <location>
        <begin position="726"/>
        <end position="780"/>
    </location>
</feature>
<dbReference type="Gene3D" id="3.30.200.20">
    <property type="entry name" value="Phosphorylase Kinase, domain 1"/>
    <property type="match status" value="1"/>
</dbReference>
<dbReference type="GO" id="GO:0043065">
    <property type="term" value="P:positive regulation of apoptotic process"/>
    <property type="evidence" value="ECO:0007669"/>
    <property type="project" value="TreeGrafter"/>
</dbReference>
<evidence type="ECO:0000256" key="2">
    <source>
        <dbReference type="ARBA" id="ARBA00022527"/>
    </source>
</evidence>
<evidence type="ECO:0000256" key="8">
    <source>
        <dbReference type="ARBA" id="ARBA00047899"/>
    </source>
</evidence>
<keyword evidence="2" id="KW-0723">Serine/threonine-protein kinase</keyword>
<dbReference type="PROSITE" id="PS50011">
    <property type="entry name" value="PROTEIN_KINASE_DOM"/>
    <property type="match status" value="1"/>
</dbReference>
<dbReference type="InterPro" id="IPR008271">
    <property type="entry name" value="Ser/Thr_kinase_AS"/>
</dbReference>
<evidence type="ECO:0000313" key="13">
    <source>
        <dbReference type="EnsemblMetazoa" id="XP_022644219"/>
    </source>
</evidence>
<keyword evidence="3" id="KW-0597">Phosphoprotein</keyword>
<feature type="compositionally biased region" description="Low complexity" evidence="11">
    <location>
        <begin position="886"/>
        <end position="895"/>
    </location>
</feature>
<feature type="region of interest" description="Disordered" evidence="11">
    <location>
        <begin position="843"/>
        <end position="895"/>
    </location>
</feature>
<feature type="compositionally biased region" description="Polar residues" evidence="11">
    <location>
        <begin position="595"/>
        <end position="606"/>
    </location>
</feature>
<feature type="compositionally biased region" description="Polar residues" evidence="11">
    <location>
        <begin position="663"/>
        <end position="676"/>
    </location>
</feature>
<organism evidence="13 14">
    <name type="scientific">Varroa destructor</name>
    <name type="common">Honeybee mite</name>
    <dbReference type="NCBI Taxonomy" id="109461"/>
    <lineage>
        <taxon>Eukaryota</taxon>
        <taxon>Metazoa</taxon>
        <taxon>Ecdysozoa</taxon>
        <taxon>Arthropoda</taxon>
        <taxon>Chelicerata</taxon>
        <taxon>Arachnida</taxon>
        <taxon>Acari</taxon>
        <taxon>Parasitiformes</taxon>
        <taxon>Mesostigmata</taxon>
        <taxon>Gamasina</taxon>
        <taxon>Dermanyssoidea</taxon>
        <taxon>Varroidae</taxon>
        <taxon>Varroa</taxon>
    </lineage>
</organism>
<dbReference type="PROSITE" id="PS00108">
    <property type="entry name" value="PROTEIN_KINASE_ST"/>
    <property type="match status" value="1"/>
</dbReference>
<keyword evidence="7" id="KW-0067">ATP-binding</keyword>
<feature type="compositionally biased region" description="Polar residues" evidence="11">
    <location>
        <begin position="401"/>
        <end position="424"/>
    </location>
</feature>
<feature type="compositionally biased region" description="Low complexity" evidence="11">
    <location>
        <begin position="425"/>
        <end position="437"/>
    </location>
</feature>
<proteinExistence type="inferred from homology"/>
<dbReference type="SMART" id="SM00220">
    <property type="entry name" value="S_TKc"/>
    <property type="match status" value="1"/>
</dbReference>
<dbReference type="RefSeq" id="XP_022644219.1">
    <property type="nucleotide sequence ID" value="XM_022788484.1"/>
</dbReference>
<evidence type="ECO:0000256" key="7">
    <source>
        <dbReference type="ARBA" id="ARBA00022840"/>
    </source>
</evidence>
<dbReference type="GO" id="GO:0004674">
    <property type="term" value="F:protein serine/threonine kinase activity"/>
    <property type="evidence" value="ECO:0007669"/>
    <property type="project" value="UniProtKB-KW"/>
</dbReference>
<evidence type="ECO:0000256" key="4">
    <source>
        <dbReference type="ARBA" id="ARBA00022679"/>
    </source>
</evidence>
<feature type="compositionally biased region" description="Basic and acidic residues" evidence="11">
    <location>
        <begin position="542"/>
        <end position="558"/>
    </location>
</feature>
<feature type="compositionally biased region" description="Low complexity" evidence="11">
    <location>
        <begin position="677"/>
        <end position="687"/>
    </location>
</feature>
<sequence length="937" mass="101406">MNQKKPRGFLNEAVWPNRITVRQDAISDSYAIETRPFARGKFATVRRCRHIESGRDFAAKYLRKRRRAEDVRHELIHEALVLALADSCKRIISLKEIFETPTEVILVLEMAAGGELQHVLDAEDCLPECSVRQLLLQIAEGLAFLHSQHIAHLDIKPANLLLSAAWPQVDAKLCDFGISRLILPGEEIHEIAGTPDYIAPEVLQYEPISLSTDMWSLGILTYVLLTGHTPFGGDTKQDTYCNITLGELDFPQDLFKDVTSEAIHFITQLVVKDPKKRLSIGEVLKHPWLTQPSPCPSFLAITAVIGVTNDNTSHLVANSNNVNNNNIHSNGKNSNKITNGIASYGLVVDSEQSPNPREDQEAVERLRGGAAVVQCETPSSSSIGSCEESDAEIIMEDQRGLQHQQPQSKQQIVNEDSSSDTINMNSDNNSRRSQSRNGVVEAKQTRGSSPVMAKRAIVNEVETPNVVAVAGHDDVVPNNPADSTIGVQLQHGETSEQLVQIHESSGEERVSVPDSASPAPEEELPSLQSSTSSSSSDSPVPAKKDKECEARPLKDVPKPRKASLPPPLVVPKSVGSSGFVLASSGGRAFQPSPIDYSSSLSPQVSPTLRRSVALPCASRLPSMRPLTRSTSVSPVRTVLSSKTPLTPSKSLSSPLSSHHSSCFKLNNNSAANGNSTQQHQHQAQSQSGTLTTYGRRATLTSAASPSSSHALSALPRRIPSSSLKRPQPTSTPKQSKTSSGSNSTATSSHSQYNNISASHNHSSSTHVLTSTASSSTNNSAHAHKASTTFRPSLLSPTVSSALKSCAVPLRAVNSLSRADCEIHGCHQQQPYQHHRRSLILSPSSTQNHHHHLQENKGTPINKRSSLPERSMKKPVKGGSTPSASLTPTTGSSTVVRRSSAILDRTKTAAARKSMELEGLRRKTFNDDVLVCQLWQSS</sequence>
<feature type="region of interest" description="Disordered" evidence="11">
    <location>
        <begin position="496"/>
        <end position="606"/>
    </location>
</feature>
<feature type="compositionally biased region" description="Low complexity" evidence="11">
    <location>
        <begin position="512"/>
        <end position="541"/>
    </location>
</feature>
<dbReference type="PANTHER" id="PTHR24342">
    <property type="entry name" value="SERINE/THREONINE-PROTEIN KINASE 17"/>
    <property type="match status" value="1"/>
</dbReference>
<dbReference type="FunFam" id="3.30.200.20:FF:000175">
    <property type="entry name" value="Serine/threonine-protein kinase 17B"/>
    <property type="match status" value="1"/>
</dbReference>
<keyword evidence="4" id="KW-0808">Transferase</keyword>
<feature type="region of interest" description="Disordered" evidence="11">
    <location>
        <begin position="398"/>
        <end position="452"/>
    </location>
</feature>
<dbReference type="EnsemblMetazoa" id="XM_022788484">
    <property type="protein sequence ID" value="XP_022644219"/>
    <property type="gene ID" value="LOC111243233"/>
</dbReference>
<dbReference type="SUPFAM" id="SSF56112">
    <property type="entry name" value="Protein kinase-like (PK-like)"/>
    <property type="match status" value="1"/>
</dbReference>
<dbReference type="FunFam" id="1.10.510.10:FF:000571">
    <property type="entry name" value="Maternal embryonic leucine zipper kinase"/>
    <property type="match status" value="1"/>
</dbReference>
<feature type="compositionally biased region" description="Low complexity" evidence="11">
    <location>
        <begin position="639"/>
        <end position="660"/>
    </location>
</feature>
<dbReference type="InterPro" id="IPR000719">
    <property type="entry name" value="Prot_kinase_dom"/>
</dbReference>
<dbReference type="PANTHER" id="PTHR24342:SF12">
    <property type="entry name" value="DEATH-ASSOCIATED PROTEIN KINASE RELATED"/>
    <property type="match status" value="1"/>
</dbReference>
<comment type="catalytic activity">
    <reaction evidence="9">
        <text>L-seryl-[protein] + ATP = O-phospho-L-seryl-[protein] + ADP + H(+)</text>
        <dbReference type="Rhea" id="RHEA:17989"/>
        <dbReference type="Rhea" id="RHEA-COMP:9863"/>
        <dbReference type="Rhea" id="RHEA-COMP:11604"/>
        <dbReference type="ChEBI" id="CHEBI:15378"/>
        <dbReference type="ChEBI" id="CHEBI:29999"/>
        <dbReference type="ChEBI" id="CHEBI:30616"/>
        <dbReference type="ChEBI" id="CHEBI:83421"/>
        <dbReference type="ChEBI" id="CHEBI:456216"/>
        <dbReference type="EC" id="2.7.11.1"/>
    </reaction>
</comment>
<dbReference type="AlphaFoldDB" id="A0A7M7IY88"/>
<dbReference type="GO" id="GO:0005634">
    <property type="term" value="C:nucleus"/>
    <property type="evidence" value="ECO:0007669"/>
    <property type="project" value="TreeGrafter"/>
</dbReference>
<keyword evidence="5" id="KW-0547">Nucleotide-binding</keyword>
<evidence type="ECO:0000313" key="14">
    <source>
        <dbReference type="Proteomes" id="UP000594260"/>
    </source>
</evidence>
<comment type="catalytic activity">
    <reaction evidence="8">
        <text>L-threonyl-[protein] + ATP = O-phospho-L-threonyl-[protein] + ADP + H(+)</text>
        <dbReference type="Rhea" id="RHEA:46608"/>
        <dbReference type="Rhea" id="RHEA-COMP:11060"/>
        <dbReference type="Rhea" id="RHEA-COMP:11605"/>
        <dbReference type="ChEBI" id="CHEBI:15378"/>
        <dbReference type="ChEBI" id="CHEBI:30013"/>
        <dbReference type="ChEBI" id="CHEBI:30616"/>
        <dbReference type="ChEBI" id="CHEBI:61977"/>
        <dbReference type="ChEBI" id="CHEBI:456216"/>
        <dbReference type="EC" id="2.7.11.1"/>
    </reaction>
</comment>
<dbReference type="Gene3D" id="1.10.510.10">
    <property type="entry name" value="Transferase(Phosphotransferase) domain 1"/>
    <property type="match status" value="1"/>
</dbReference>
<dbReference type="GO" id="GO:0035556">
    <property type="term" value="P:intracellular signal transduction"/>
    <property type="evidence" value="ECO:0007669"/>
    <property type="project" value="TreeGrafter"/>
</dbReference>